<reference evidence="11 12" key="1">
    <citation type="submission" date="2020-08" db="EMBL/GenBank/DDBJ databases">
        <title>Sequencing the genomes of 1000 actinobacteria strains.</title>
        <authorList>
            <person name="Klenk H.-P."/>
        </authorList>
    </citation>
    <scope>NUCLEOTIDE SEQUENCE [LARGE SCALE GENOMIC DNA]</scope>
    <source>
        <strain evidence="11 12">DSM 43149</strain>
    </source>
</reference>
<accession>A0A7W7MN80</accession>
<dbReference type="GO" id="GO:0046872">
    <property type="term" value="F:metal ion binding"/>
    <property type="evidence" value="ECO:0007669"/>
    <property type="project" value="UniProtKB-KW"/>
</dbReference>
<evidence type="ECO:0000256" key="10">
    <source>
        <dbReference type="ARBA" id="ARBA00048540"/>
    </source>
</evidence>
<keyword evidence="5" id="KW-0808">Transferase</keyword>
<evidence type="ECO:0000313" key="11">
    <source>
        <dbReference type="EMBL" id="MBB4760733.1"/>
    </source>
</evidence>
<keyword evidence="7" id="KW-0274">FAD</keyword>
<evidence type="ECO:0000256" key="5">
    <source>
        <dbReference type="ARBA" id="ARBA00022679"/>
    </source>
</evidence>
<keyword evidence="11" id="KW-0449">Lipoprotein</keyword>
<dbReference type="GO" id="GO:0016740">
    <property type="term" value="F:transferase activity"/>
    <property type="evidence" value="ECO:0007669"/>
    <property type="project" value="UniProtKB-KW"/>
</dbReference>
<keyword evidence="6" id="KW-0479">Metal-binding</keyword>
<protein>
    <recommendedName>
        <fullName evidence="3">FAD:protein FMN transferase</fullName>
        <ecNumber evidence="2">2.7.1.180</ecNumber>
    </recommendedName>
    <alternativeName>
        <fullName evidence="9">Flavin transferase</fullName>
    </alternativeName>
</protein>
<evidence type="ECO:0000256" key="2">
    <source>
        <dbReference type="ARBA" id="ARBA00011955"/>
    </source>
</evidence>
<evidence type="ECO:0000256" key="7">
    <source>
        <dbReference type="ARBA" id="ARBA00022827"/>
    </source>
</evidence>
<evidence type="ECO:0000256" key="6">
    <source>
        <dbReference type="ARBA" id="ARBA00022723"/>
    </source>
</evidence>
<dbReference type="InterPro" id="IPR003374">
    <property type="entry name" value="ApbE-like_sf"/>
</dbReference>
<dbReference type="AlphaFoldDB" id="A0A7W7MN80"/>
<dbReference type="EMBL" id="JACHNH010000001">
    <property type="protein sequence ID" value="MBB4760733.1"/>
    <property type="molecule type" value="Genomic_DNA"/>
</dbReference>
<evidence type="ECO:0000256" key="3">
    <source>
        <dbReference type="ARBA" id="ARBA00016337"/>
    </source>
</evidence>
<dbReference type="SUPFAM" id="SSF143631">
    <property type="entry name" value="ApbE-like"/>
    <property type="match status" value="1"/>
</dbReference>
<comment type="catalytic activity">
    <reaction evidence="10">
        <text>L-threonyl-[protein] + FAD = FMN-L-threonyl-[protein] + AMP + H(+)</text>
        <dbReference type="Rhea" id="RHEA:36847"/>
        <dbReference type="Rhea" id="RHEA-COMP:11060"/>
        <dbReference type="Rhea" id="RHEA-COMP:11061"/>
        <dbReference type="ChEBI" id="CHEBI:15378"/>
        <dbReference type="ChEBI" id="CHEBI:30013"/>
        <dbReference type="ChEBI" id="CHEBI:57692"/>
        <dbReference type="ChEBI" id="CHEBI:74257"/>
        <dbReference type="ChEBI" id="CHEBI:456215"/>
        <dbReference type="EC" id="2.7.1.180"/>
    </reaction>
</comment>
<sequence>MHHAEHVMGTVVSIDLADDLPEADLRTMIGDTCGWLHEVDRRFSTYRDDSEVSRLRRREITPADYSADMRHVLEACADLWRETDGYFDAYAAGPLDPSGYVKGWSVEVASARLAEAGSVNHCVNAGGDIRARGLSGAGAPWRVGVRHPWEADKLSWVLALTDQAVATSGTYERGDHVFNPRTGGPARGLRSVTVVGPDLALADAYATAALAMGEAGIAWLAKRTADGYDSAVVTDDGRAFSSAGLPAAV</sequence>
<keyword evidence="12" id="KW-1185">Reference proteome</keyword>
<evidence type="ECO:0000256" key="4">
    <source>
        <dbReference type="ARBA" id="ARBA00022630"/>
    </source>
</evidence>
<dbReference type="PANTHER" id="PTHR30040:SF2">
    <property type="entry name" value="FAD:PROTEIN FMN TRANSFERASE"/>
    <property type="match status" value="1"/>
</dbReference>
<dbReference type="InterPro" id="IPR024932">
    <property type="entry name" value="ApbE"/>
</dbReference>
<organism evidence="11 12">
    <name type="scientific">Actinoplanes digitatis</name>
    <dbReference type="NCBI Taxonomy" id="1868"/>
    <lineage>
        <taxon>Bacteria</taxon>
        <taxon>Bacillati</taxon>
        <taxon>Actinomycetota</taxon>
        <taxon>Actinomycetes</taxon>
        <taxon>Micromonosporales</taxon>
        <taxon>Micromonosporaceae</taxon>
        <taxon>Actinoplanes</taxon>
    </lineage>
</organism>
<dbReference type="PANTHER" id="PTHR30040">
    <property type="entry name" value="THIAMINE BIOSYNTHESIS LIPOPROTEIN APBE"/>
    <property type="match status" value="1"/>
</dbReference>
<comment type="caution">
    <text evidence="11">The sequence shown here is derived from an EMBL/GenBank/DDBJ whole genome shotgun (WGS) entry which is preliminary data.</text>
</comment>
<evidence type="ECO:0000313" key="12">
    <source>
        <dbReference type="Proteomes" id="UP000578112"/>
    </source>
</evidence>
<dbReference type="Pfam" id="PF02424">
    <property type="entry name" value="ApbE"/>
    <property type="match status" value="2"/>
</dbReference>
<name>A0A7W7MN80_9ACTN</name>
<keyword evidence="4" id="KW-0285">Flavoprotein</keyword>
<dbReference type="Gene3D" id="3.10.520.10">
    <property type="entry name" value="ApbE-like domains"/>
    <property type="match status" value="2"/>
</dbReference>
<gene>
    <name evidence="11" type="ORF">BJ971_001289</name>
</gene>
<comment type="cofactor">
    <cofactor evidence="1">
        <name>Mg(2+)</name>
        <dbReference type="ChEBI" id="CHEBI:18420"/>
    </cofactor>
</comment>
<dbReference type="Proteomes" id="UP000578112">
    <property type="component" value="Unassembled WGS sequence"/>
</dbReference>
<evidence type="ECO:0000256" key="1">
    <source>
        <dbReference type="ARBA" id="ARBA00001946"/>
    </source>
</evidence>
<evidence type="ECO:0000256" key="9">
    <source>
        <dbReference type="ARBA" id="ARBA00031306"/>
    </source>
</evidence>
<dbReference type="RefSeq" id="WP_239087459.1">
    <property type="nucleotide sequence ID" value="NZ_BOMK01000028.1"/>
</dbReference>
<dbReference type="EC" id="2.7.1.180" evidence="2"/>
<proteinExistence type="predicted"/>
<keyword evidence="8" id="KW-0460">Magnesium</keyword>
<evidence type="ECO:0000256" key="8">
    <source>
        <dbReference type="ARBA" id="ARBA00022842"/>
    </source>
</evidence>